<dbReference type="PRINTS" id="PR00080">
    <property type="entry name" value="SDRFAMILY"/>
</dbReference>
<dbReference type="PROSITE" id="PS00061">
    <property type="entry name" value="ADH_SHORT"/>
    <property type="match status" value="1"/>
</dbReference>
<accession>A0A6A6TM60</accession>
<dbReference type="PRINTS" id="PR00081">
    <property type="entry name" value="GDHRDH"/>
</dbReference>
<sequence>MSESVPEVVLVCGAGSGIGRAVALSFASRGVISMICIDLSLENAKKTVEDVIAMRKESKKELRCIAMTVDVRSEEDLASVFARSQHFAGRLDVCVNTAGFETSGLVEIRNMTLEEYRSQVEVHNIGGFLFLKTALRTLLEQSPQKAPGGLHPSRGAIVMLTSLASEGGFLGIGNYTAAKFAVKGLVQTAALENARKGIRINAVAPSYVRGPMMESILEQMPALKTQILGDLAMGRLAEPDEVANVVAFLGSSQSSYINGHTLVVDGGSSLQLANAAFTEPIAE</sequence>
<proteinExistence type="inferred from homology"/>
<protein>
    <submittedName>
        <fullName evidence="4">NAD(P)-binding protein</fullName>
    </submittedName>
</protein>
<reference evidence="4" key="1">
    <citation type="journal article" date="2020" name="Stud. Mycol.">
        <title>101 Dothideomycetes genomes: a test case for predicting lifestyles and emergence of pathogens.</title>
        <authorList>
            <person name="Haridas S."/>
            <person name="Albert R."/>
            <person name="Binder M."/>
            <person name="Bloem J."/>
            <person name="Labutti K."/>
            <person name="Salamov A."/>
            <person name="Andreopoulos B."/>
            <person name="Baker S."/>
            <person name="Barry K."/>
            <person name="Bills G."/>
            <person name="Bluhm B."/>
            <person name="Cannon C."/>
            <person name="Castanera R."/>
            <person name="Culley D."/>
            <person name="Daum C."/>
            <person name="Ezra D."/>
            <person name="Gonzalez J."/>
            <person name="Henrissat B."/>
            <person name="Kuo A."/>
            <person name="Liang C."/>
            <person name="Lipzen A."/>
            <person name="Lutzoni F."/>
            <person name="Magnuson J."/>
            <person name="Mondo S."/>
            <person name="Nolan M."/>
            <person name="Ohm R."/>
            <person name="Pangilinan J."/>
            <person name="Park H.-J."/>
            <person name="Ramirez L."/>
            <person name="Alfaro M."/>
            <person name="Sun H."/>
            <person name="Tritt A."/>
            <person name="Yoshinaga Y."/>
            <person name="Zwiers L.-H."/>
            <person name="Turgeon B."/>
            <person name="Goodwin S."/>
            <person name="Spatafora J."/>
            <person name="Crous P."/>
            <person name="Grigoriev I."/>
        </authorList>
    </citation>
    <scope>NUCLEOTIDE SEQUENCE</scope>
    <source>
        <strain evidence="4">CBS 122681</strain>
    </source>
</reference>
<name>A0A6A6TM60_9PLEO</name>
<dbReference type="EMBL" id="MU004296">
    <property type="protein sequence ID" value="KAF2660920.1"/>
    <property type="molecule type" value="Genomic_DNA"/>
</dbReference>
<dbReference type="Proteomes" id="UP000799324">
    <property type="component" value="Unassembled WGS sequence"/>
</dbReference>
<dbReference type="Pfam" id="PF13561">
    <property type="entry name" value="adh_short_C2"/>
    <property type="match status" value="1"/>
</dbReference>
<keyword evidence="2" id="KW-0521">NADP</keyword>
<dbReference type="OrthoDB" id="5840532at2759"/>
<dbReference type="PANTHER" id="PTHR42760:SF133">
    <property type="entry name" value="3-OXOACYL-[ACYL-CARRIER-PROTEIN] REDUCTASE"/>
    <property type="match status" value="1"/>
</dbReference>
<dbReference type="GO" id="GO:0048038">
    <property type="term" value="F:quinone binding"/>
    <property type="evidence" value="ECO:0007669"/>
    <property type="project" value="TreeGrafter"/>
</dbReference>
<dbReference type="GO" id="GO:0006633">
    <property type="term" value="P:fatty acid biosynthetic process"/>
    <property type="evidence" value="ECO:0007669"/>
    <property type="project" value="TreeGrafter"/>
</dbReference>
<organism evidence="4 5">
    <name type="scientific">Lophiostoma macrostomum CBS 122681</name>
    <dbReference type="NCBI Taxonomy" id="1314788"/>
    <lineage>
        <taxon>Eukaryota</taxon>
        <taxon>Fungi</taxon>
        <taxon>Dikarya</taxon>
        <taxon>Ascomycota</taxon>
        <taxon>Pezizomycotina</taxon>
        <taxon>Dothideomycetes</taxon>
        <taxon>Pleosporomycetidae</taxon>
        <taxon>Pleosporales</taxon>
        <taxon>Lophiostomataceae</taxon>
        <taxon>Lophiostoma</taxon>
    </lineage>
</organism>
<dbReference type="FunFam" id="3.40.50.720:FF:000084">
    <property type="entry name" value="Short-chain dehydrogenase reductase"/>
    <property type="match status" value="1"/>
</dbReference>
<dbReference type="InterPro" id="IPR036291">
    <property type="entry name" value="NAD(P)-bd_dom_sf"/>
</dbReference>
<dbReference type="GO" id="GO:0016616">
    <property type="term" value="F:oxidoreductase activity, acting on the CH-OH group of donors, NAD or NADP as acceptor"/>
    <property type="evidence" value="ECO:0007669"/>
    <property type="project" value="TreeGrafter"/>
</dbReference>
<dbReference type="PANTHER" id="PTHR42760">
    <property type="entry name" value="SHORT-CHAIN DEHYDROGENASES/REDUCTASES FAMILY MEMBER"/>
    <property type="match status" value="1"/>
</dbReference>
<evidence type="ECO:0000256" key="3">
    <source>
        <dbReference type="ARBA" id="ARBA00023002"/>
    </source>
</evidence>
<keyword evidence="5" id="KW-1185">Reference proteome</keyword>
<gene>
    <name evidence="4" type="ORF">K491DRAFT_711175</name>
</gene>
<dbReference type="InterPro" id="IPR020904">
    <property type="entry name" value="Sc_DH/Rdtase_CS"/>
</dbReference>
<comment type="similarity">
    <text evidence="1">Belongs to the short-chain dehydrogenases/reductases (SDR) family.</text>
</comment>
<evidence type="ECO:0000256" key="2">
    <source>
        <dbReference type="ARBA" id="ARBA00022857"/>
    </source>
</evidence>
<evidence type="ECO:0000313" key="4">
    <source>
        <dbReference type="EMBL" id="KAF2660920.1"/>
    </source>
</evidence>
<evidence type="ECO:0000256" key="1">
    <source>
        <dbReference type="ARBA" id="ARBA00006484"/>
    </source>
</evidence>
<dbReference type="InterPro" id="IPR002347">
    <property type="entry name" value="SDR_fam"/>
</dbReference>
<dbReference type="CDD" id="cd05233">
    <property type="entry name" value="SDR_c"/>
    <property type="match status" value="1"/>
</dbReference>
<evidence type="ECO:0000313" key="5">
    <source>
        <dbReference type="Proteomes" id="UP000799324"/>
    </source>
</evidence>
<dbReference type="AlphaFoldDB" id="A0A6A6TM60"/>
<dbReference type="SUPFAM" id="SSF51735">
    <property type="entry name" value="NAD(P)-binding Rossmann-fold domains"/>
    <property type="match status" value="1"/>
</dbReference>
<dbReference type="Gene3D" id="3.40.50.720">
    <property type="entry name" value="NAD(P)-binding Rossmann-like Domain"/>
    <property type="match status" value="1"/>
</dbReference>
<keyword evidence="3" id="KW-0560">Oxidoreductase</keyword>